<dbReference type="GO" id="GO:0046872">
    <property type="term" value="F:metal ion binding"/>
    <property type="evidence" value="ECO:0007669"/>
    <property type="project" value="UniProtKB-KW"/>
</dbReference>
<reference evidence="4 5" key="2">
    <citation type="submission" date="2015-03" db="EMBL/GenBank/DDBJ databases">
        <authorList>
            <person name="Chan K.-G."/>
        </authorList>
    </citation>
    <scope>NUCLEOTIDE SEQUENCE [LARGE SCALE GENOMIC DNA]</scope>
    <source>
        <strain evidence="4 5">RB-25</strain>
    </source>
</reference>
<reference evidence="4 5" key="1">
    <citation type="submission" date="2014-01" db="EMBL/GenBank/DDBJ databases">
        <title>Isolation of Serratia multitudinisentens RB-25 from Ex-Landfill site.</title>
        <authorList>
            <person name="Robson E.H.J."/>
        </authorList>
    </citation>
    <scope>NUCLEOTIDE SEQUENCE [LARGE SCALE GENOMIC DNA]</scope>
    <source>
        <strain evidence="4 5">RB-25</strain>
    </source>
</reference>
<evidence type="ECO:0000256" key="3">
    <source>
        <dbReference type="ARBA" id="ARBA00022842"/>
    </source>
</evidence>
<dbReference type="EMBL" id="CP007044">
    <property type="protein sequence ID" value="AHG18646.1"/>
    <property type="molecule type" value="Genomic_DNA"/>
</dbReference>
<keyword evidence="2 4" id="KW-0378">Hydrolase</keyword>
<dbReference type="InterPro" id="IPR006385">
    <property type="entry name" value="HAD_hydro_SerB1"/>
</dbReference>
<dbReference type="PATRIC" id="fig|1441930.4.peg.560"/>
<evidence type="ECO:0000256" key="1">
    <source>
        <dbReference type="ARBA" id="ARBA00022723"/>
    </source>
</evidence>
<dbReference type="NCBIfam" id="TIGR01488">
    <property type="entry name" value="HAD-SF-IB"/>
    <property type="match status" value="1"/>
</dbReference>
<dbReference type="GO" id="GO:0016787">
    <property type="term" value="F:hydrolase activity"/>
    <property type="evidence" value="ECO:0007669"/>
    <property type="project" value="UniProtKB-KW"/>
</dbReference>
<proteinExistence type="predicted"/>
<dbReference type="Proteomes" id="UP000019030">
    <property type="component" value="Chromosome"/>
</dbReference>
<dbReference type="eggNOG" id="COG0560">
    <property type="taxonomic scope" value="Bacteria"/>
</dbReference>
<dbReference type="HOGENOM" id="CLU_052657_1_1_6"/>
<organism evidence="4 5">
    <name type="scientific">Chania multitudinisentens RB-25</name>
    <dbReference type="NCBI Taxonomy" id="1441930"/>
    <lineage>
        <taxon>Bacteria</taxon>
        <taxon>Pseudomonadati</taxon>
        <taxon>Pseudomonadota</taxon>
        <taxon>Gammaproteobacteria</taxon>
        <taxon>Enterobacterales</taxon>
        <taxon>Yersiniaceae</taxon>
        <taxon>Chania</taxon>
    </lineage>
</organism>
<dbReference type="RefSeq" id="WP_024914206.1">
    <property type="nucleotide sequence ID" value="NZ_CP007044.2"/>
</dbReference>
<dbReference type="Gene3D" id="3.40.50.1000">
    <property type="entry name" value="HAD superfamily/HAD-like"/>
    <property type="match status" value="1"/>
</dbReference>
<dbReference type="PANTHER" id="PTHR43344:SF13">
    <property type="entry name" value="PHOSPHATASE RV3661-RELATED"/>
    <property type="match status" value="1"/>
</dbReference>
<dbReference type="InterPro" id="IPR050582">
    <property type="entry name" value="HAD-like_SerB"/>
</dbReference>
<gene>
    <name evidence="4" type="ORF">Z042_02750</name>
</gene>
<evidence type="ECO:0000313" key="4">
    <source>
        <dbReference type="EMBL" id="AHG18646.1"/>
    </source>
</evidence>
<protein>
    <submittedName>
        <fullName evidence="4">HAD family hydrolase</fullName>
    </submittedName>
</protein>
<dbReference type="InterPro" id="IPR036412">
    <property type="entry name" value="HAD-like_sf"/>
</dbReference>
<evidence type="ECO:0000256" key="2">
    <source>
        <dbReference type="ARBA" id="ARBA00022801"/>
    </source>
</evidence>
<dbReference type="PANTHER" id="PTHR43344">
    <property type="entry name" value="PHOSPHOSERINE PHOSPHATASE"/>
    <property type="match status" value="1"/>
</dbReference>
<dbReference type="STRING" id="1441930.Z042_02750"/>
<sequence length="218" mass="24294">MSLALFDLDETLIKGDCSSLWSSFMVEHGWVRDPRAFLQRDAELMDDYAQGKMDMPGYMQLTLAPLKGRSQEDVSNMVERYITEIIAPRIYADAKACIAMHRARGDRLLVISASGEHLVAPIARYLGIEESLAIGVELNNAIYTGSTQGVMTYREGKLTRLMAKLDHDASLLQSASFYSDSYNDLPLLSQVGCPCAVNPDISLLQHAQRAGWPVYRWG</sequence>
<keyword evidence="3" id="KW-0460">Magnesium</keyword>
<dbReference type="CDD" id="cd02612">
    <property type="entry name" value="HAD_PGPPase"/>
    <property type="match status" value="1"/>
</dbReference>
<dbReference type="OrthoDB" id="9784466at2"/>
<dbReference type="KEGG" id="sfo:Z042_02750"/>
<name>W0L4K7_9GAMM</name>
<dbReference type="InterPro" id="IPR023214">
    <property type="entry name" value="HAD_sf"/>
</dbReference>
<dbReference type="NCBIfam" id="TIGR01490">
    <property type="entry name" value="HAD-SF-IB-hyp1"/>
    <property type="match status" value="1"/>
</dbReference>
<dbReference type="Pfam" id="PF12710">
    <property type="entry name" value="HAD"/>
    <property type="match status" value="1"/>
</dbReference>
<keyword evidence="1" id="KW-0479">Metal-binding</keyword>
<dbReference type="Gene3D" id="1.20.1440.100">
    <property type="entry name" value="SG protein - dephosphorylation function"/>
    <property type="match status" value="1"/>
</dbReference>
<dbReference type="AlphaFoldDB" id="W0L4K7"/>
<keyword evidence="5" id="KW-1185">Reference proteome</keyword>
<dbReference type="SUPFAM" id="SSF56784">
    <property type="entry name" value="HAD-like"/>
    <property type="match status" value="1"/>
</dbReference>
<evidence type="ECO:0000313" key="5">
    <source>
        <dbReference type="Proteomes" id="UP000019030"/>
    </source>
</evidence>
<accession>W0L4K7</accession>